<organism evidence="1 2">
    <name type="scientific">Cytobacillus mangrovibacter</name>
    <dbReference type="NCBI Taxonomy" id="3299024"/>
    <lineage>
        <taxon>Bacteria</taxon>
        <taxon>Bacillati</taxon>
        <taxon>Bacillota</taxon>
        <taxon>Bacilli</taxon>
        <taxon>Bacillales</taxon>
        <taxon>Bacillaceae</taxon>
        <taxon>Cytobacillus</taxon>
    </lineage>
</organism>
<dbReference type="RefSeq" id="WP_389224018.1">
    <property type="nucleotide sequence ID" value="NZ_JBIACJ010000022.1"/>
</dbReference>
<keyword evidence="1" id="KW-0808">Transferase</keyword>
<name>A0ABW6K3U2_9BACI</name>
<reference evidence="1 2" key="1">
    <citation type="submission" date="2024-08" db="EMBL/GenBank/DDBJ databases">
        <title>Two novel Cytobacillus novel species.</title>
        <authorList>
            <person name="Liu G."/>
        </authorList>
    </citation>
    <scope>NUCLEOTIDE SEQUENCE [LARGE SCALE GENOMIC DNA]</scope>
    <source>
        <strain evidence="1 2">FJAT-53684</strain>
    </source>
</reference>
<protein>
    <submittedName>
        <fullName evidence="1">Bifunctional adenosylcobinamide kinase/adenosylcobinamide-phosphate guanylyltransferase</fullName>
    </submittedName>
</protein>
<dbReference type="Pfam" id="PF02283">
    <property type="entry name" value="CobU"/>
    <property type="match status" value="1"/>
</dbReference>
<dbReference type="GO" id="GO:0016779">
    <property type="term" value="F:nucleotidyltransferase activity"/>
    <property type="evidence" value="ECO:0007669"/>
    <property type="project" value="UniProtKB-KW"/>
</dbReference>
<sequence length="144" mass="17165">MHFVTGGAFNGKSRWVKEYYELNETPYLWISAYKGDSVPEHTDNWMDVMILEGLEKWVQEWSSQLDSHEIREKWRRLLCSWLKWEKEAGHRKLILIGTDLSKGIVPMRAEERKWRDITGWTYQDVAGMAEKVDLIWYGISQKIK</sequence>
<evidence type="ECO:0000313" key="1">
    <source>
        <dbReference type="EMBL" id="MFE8698871.1"/>
    </source>
</evidence>
<dbReference type="SUPFAM" id="SSF52540">
    <property type="entry name" value="P-loop containing nucleoside triphosphate hydrolases"/>
    <property type="match status" value="1"/>
</dbReference>
<keyword evidence="2" id="KW-1185">Reference proteome</keyword>
<accession>A0ABW6K3U2</accession>
<dbReference type="InterPro" id="IPR003203">
    <property type="entry name" value="CobU/CobP"/>
</dbReference>
<evidence type="ECO:0000313" key="2">
    <source>
        <dbReference type="Proteomes" id="UP001601058"/>
    </source>
</evidence>
<keyword evidence="1" id="KW-0548">Nucleotidyltransferase</keyword>
<dbReference type="Proteomes" id="UP001601058">
    <property type="component" value="Unassembled WGS sequence"/>
</dbReference>
<dbReference type="EMBL" id="JBIACJ010000022">
    <property type="protein sequence ID" value="MFE8698871.1"/>
    <property type="molecule type" value="Genomic_DNA"/>
</dbReference>
<dbReference type="GO" id="GO:0016301">
    <property type="term" value="F:kinase activity"/>
    <property type="evidence" value="ECO:0007669"/>
    <property type="project" value="UniProtKB-KW"/>
</dbReference>
<gene>
    <name evidence="1" type="ORF">ACFYKT_21595</name>
</gene>
<dbReference type="InterPro" id="IPR027417">
    <property type="entry name" value="P-loop_NTPase"/>
</dbReference>
<dbReference type="Gene3D" id="3.40.50.300">
    <property type="entry name" value="P-loop containing nucleotide triphosphate hydrolases"/>
    <property type="match status" value="1"/>
</dbReference>
<keyword evidence="1" id="KW-0418">Kinase</keyword>
<proteinExistence type="predicted"/>
<comment type="caution">
    <text evidence="1">The sequence shown here is derived from an EMBL/GenBank/DDBJ whole genome shotgun (WGS) entry which is preliminary data.</text>
</comment>